<comment type="caution">
    <text evidence="4">The sequence shown here is derived from an EMBL/GenBank/DDBJ whole genome shotgun (WGS) entry which is preliminary data.</text>
</comment>
<sequence>MSRAKKNTTTAAPQPWHSMAPSTVLERFKSNLHGLTDQEAAERYQKNGPNRLPAYKRRGPAIRLFLQFHNLLIYVLIGAALLSLALGHGIDALVIAAVVLLNA</sequence>
<dbReference type="InterPro" id="IPR023298">
    <property type="entry name" value="ATPase_P-typ_TM_dom_sf"/>
</dbReference>
<keyword evidence="1" id="KW-0472">Membrane</keyword>
<gene>
    <name evidence="3" type="ORF">JCM17844_25410</name>
    <name evidence="4" type="ORF">JCM17845_23210</name>
</gene>
<reference evidence="5 6" key="1">
    <citation type="submission" date="2019-09" db="EMBL/GenBank/DDBJ databases">
        <title>NBRP : Genome information of microbial organism related human and environment.</title>
        <authorList>
            <person name="Hattori M."/>
            <person name="Oshima K."/>
            <person name="Inaba H."/>
            <person name="Suda W."/>
            <person name="Sakamoto M."/>
            <person name="Iino T."/>
            <person name="Kitahara M."/>
            <person name="Oshida Y."/>
            <person name="Iida T."/>
            <person name="Kudo T."/>
            <person name="Itoh T."/>
            <person name="Ohkuma M."/>
        </authorList>
    </citation>
    <scope>NUCLEOTIDE SEQUENCE [LARGE SCALE GENOMIC DNA]</scope>
    <source>
        <strain evidence="3 5">Hi-2</strain>
        <strain evidence="4 6">Mie-1</strain>
    </source>
</reference>
<accession>A0A5A7N0Q5</accession>
<keyword evidence="6" id="KW-1185">Reference proteome</keyword>
<dbReference type="InterPro" id="IPR004014">
    <property type="entry name" value="ATPase_P-typ_cation-transptr_N"/>
</dbReference>
<dbReference type="EMBL" id="BKCL01000010">
    <property type="protein sequence ID" value="GEQ98904.1"/>
    <property type="molecule type" value="Genomic_DNA"/>
</dbReference>
<proteinExistence type="predicted"/>
<dbReference type="SUPFAM" id="SSF81665">
    <property type="entry name" value="Calcium ATPase, transmembrane domain M"/>
    <property type="match status" value="1"/>
</dbReference>
<evidence type="ECO:0000313" key="4">
    <source>
        <dbReference type="EMBL" id="GER01698.1"/>
    </source>
</evidence>
<dbReference type="Gene3D" id="2.70.150.10">
    <property type="entry name" value="Calcium-transporting ATPase, cytoplasmic transduction domain A"/>
    <property type="match status" value="1"/>
</dbReference>
<name>A0A5A7N0Q5_9PROT</name>
<dbReference type="Pfam" id="PF00690">
    <property type="entry name" value="Cation_ATPase_N"/>
    <property type="match status" value="1"/>
</dbReference>
<dbReference type="SMART" id="SM00831">
    <property type="entry name" value="Cation_ATPase_N"/>
    <property type="match status" value="1"/>
</dbReference>
<keyword evidence="1" id="KW-1133">Transmembrane helix</keyword>
<dbReference type="Proteomes" id="UP000322084">
    <property type="component" value="Unassembled WGS sequence"/>
</dbReference>
<dbReference type="Gene3D" id="1.20.1110.10">
    <property type="entry name" value="Calcium-transporting ATPase, transmembrane domain"/>
    <property type="match status" value="1"/>
</dbReference>
<evidence type="ECO:0000313" key="5">
    <source>
        <dbReference type="Proteomes" id="UP000322084"/>
    </source>
</evidence>
<dbReference type="EMBL" id="BKCM01000012">
    <property type="protein sequence ID" value="GER01698.1"/>
    <property type="molecule type" value="Genomic_DNA"/>
</dbReference>
<feature type="domain" description="Cation-transporting P-type ATPase N-terminal" evidence="2">
    <location>
        <begin position="15"/>
        <end position="88"/>
    </location>
</feature>
<evidence type="ECO:0000313" key="6">
    <source>
        <dbReference type="Proteomes" id="UP000325187"/>
    </source>
</evidence>
<keyword evidence="1" id="KW-0812">Transmembrane</keyword>
<organism evidence="4 6">
    <name type="scientific">Iodidimonas gelatinilytica</name>
    <dbReference type="NCBI Taxonomy" id="1236966"/>
    <lineage>
        <taxon>Bacteria</taxon>
        <taxon>Pseudomonadati</taxon>
        <taxon>Pseudomonadota</taxon>
        <taxon>Alphaproteobacteria</taxon>
        <taxon>Iodidimonadales</taxon>
        <taxon>Iodidimonadaceae</taxon>
        <taxon>Iodidimonas</taxon>
    </lineage>
</organism>
<accession>A0A5A7MTA7</accession>
<dbReference type="AlphaFoldDB" id="A0A5A7N0Q5"/>
<feature type="transmembrane region" description="Helical" evidence="1">
    <location>
        <begin position="71"/>
        <end position="101"/>
    </location>
</feature>
<dbReference type="Proteomes" id="UP000325187">
    <property type="component" value="Unassembled WGS sequence"/>
</dbReference>
<protein>
    <recommendedName>
        <fullName evidence="2">Cation-transporting P-type ATPase N-terminal domain-containing protein</fullName>
    </recommendedName>
</protein>
<evidence type="ECO:0000256" key="1">
    <source>
        <dbReference type="SAM" id="Phobius"/>
    </source>
</evidence>
<evidence type="ECO:0000259" key="2">
    <source>
        <dbReference type="SMART" id="SM00831"/>
    </source>
</evidence>
<evidence type="ECO:0000313" key="3">
    <source>
        <dbReference type="EMBL" id="GEQ98904.1"/>
    </source>
</evidence>